<evidence type="ECO:0000256" key="1">
    <source>
        <dbReference type="SAM" id="MobiDB-lite"/>
    </source>
</evidence>
<proteinExistence type="predicted"/>
<gene>
    <name evidence="2" type="ORF">TSOC_012650</name>
</gene>
<dbReference type="PANTHER" id="PTHR28630:SF3">
    <property type="entry name" value="PEROXIREDOXIN-LIKE 2C"/>
    <property type="match status" value="1"/>
</dbReference>
<protein>
    <submittedName>
        <fullName evidence="2">Uncharacterized protein</fullName>
    </submittedName>
</protein>
<dbReference type="InterPro" id="IPR032801">
    <property type="entry name" value="PXL2A/B/C"/>
</dbReference>
<dbReference type="AlphaFoldDB" id="A0A2J7ZMI4"/>
<name>A0A2J7ZMI4_9CHLO</name>
<evidence type="ECO:0000313" key="3">
    <source>
        <dbReference type="Proteomes" id="UP000236333"/>
    </source>
</evidence>
<sequence length="237" mass="25427">MHALRRAAAGRPALARRSGRTTTCKATPPAVSAVAVNGSTQAYDRMRGIKVARSSDGALIDITSLWGADERAVVAELAIQLRRDVKPKLDEMGIKLFLVRREGDLSRRGVTGFPADLLFADPGNALYDALGLVRGVGATFFSADTPLAIKRRMDEGRTGDLGDVLSRWQPWLPPKSEQAYQQGGLFLFEGERTLLSHYDKATGAHADFAQLLGLAEQLAAAPDCGEAACELPPAGQR</sequence>
<dbReference type="Pfam" id="PF13911">
    <property type="entry name" value="AhpC-TSA_2"/>
    <property type="match status" value="1"/>
</dbReference>
<feature type="compositionally biased region" description="Low complexity" evidence="1">
    <location>
        <begin position="6"/>
        <end position="16"/>
    </location>
</feature>
<reference evidence="2 3" key="1">
    <citation type="journal article" date="2017" name="Mol. Biol. Evol.">
        <title>The 4-celled Tetrabaena socialis nuclear genome reveals the essential components for genetic control of cell number at the origin of multicellularity in the volvocine lineage.</title>
        <authorList>
            <person name="Featherston J."/>
            <person name="Arakaki Y."/>
            <person name="Hanschen E.R."/>
            <person name="Ferris P.J."/>
            <person name="Michod R.E."/>
            <person name="Olson B.J.S.C."/>
            <person name="Nozaki H."/>
            <person name="Durand P.M."/>
        </authorList>
    </citation>
    <scope>NUCLEOTIDE SEQUENCE [LARGE SCALE GENOMIC DNA]</scope>
    <source>
        <strain evidence="2 3">NIES-571</strain>
    </source>
</reference>
<dbReference type="Proteomes" id="UP000236333">
    <property type="component" value="Unassembled WGS sequence"/>
</dbReference>
<dbReference type="OrthoDB" id="40334at2759"/>
<keyword evidence="3" id="KW-1185">Reference proteome</keyword>
<evidence type="ECO:0000313" key="2">
    <source>
        <dbReference type="EMBL" id="PNH01460.1"/>
    </source>
</evidence>
<organism evidence="2 3">
    <name type="scientific">Tetrabaena socialis</name>
    <dbReference type="NCBI Taxonomy" id="47790"/>
    <lineage>
        <taxon>Eukaryota</taxon>
        <taxon>Viridiplantae</taxon>
        <taxon>Chlorophyta</taxon>
        <taxon>core chlorophytes</taxon>
        <taxon>Chlorophyceae</taxon>
        <taxon>CS clade</taxon>
        <taxon>Chlamydomonadales</taxon>
        <taxon>Tetrabaenaceae</taxon>
        <taxon>Tetrabaena</taxon>
    </lineage>
</organism>
<dbReference type="EMBL" id="PGGS01000887">
    <property type="protein sequence ID" value="PNH01460.1"/>
    <property type="molecule type" value="Genomic_DNA"/>
</dbReference>
<comment type="caution">
    <text evidence="2">The sequence shown here is derived from an EMBL/GenBank/DDBJ whole genome shotgun (WGS) entry which is preliminary data.</text>
</comment>
<accession>A0A2J7ZMI4</accession>
<feature type="region of interest" description="Disordered" evidence="1">
    <location>
        <begin position="1"/>
        <end position="25"/>
    </location>
</feature>
<dbReference type="PANTHER" id="PTHR28630">
    <property type="match status" value="1"/>
</dbReference>